<proteinExistence type="predicted"/>
<dbReference type="AlphaFoldDB" id="A0A4C1Y5B4"/>
<gene>
    <name evidence="2" type="ORF">EVAR_39605_1</name>
</gene>
<dbReference type="EMBL" id="BGZK01001059">
    <property type="protein sequence ID" value="GBP70022.1"/>
    <property type="molecule type" value="Genomic_DNA"/>
</dbReference>
<dbReference type="Proteomes" id="UP000299102">
    <property type="component" value="Unassembled WGS sequence"/>
</dbReference>
<organism evidence="2 3">
    <name type="scientific">Eumeta variegata</name>
    <name type="common">Bagworm moth</name>
    <name type="synonym">Eumeta japonica</name>
    <dbReference type="NCBI Taxonomy" id="151549"/>
    <lineage>
        <taxon>Eukaryota</taxon>
        <taxon>Metazoa</taxon>
        <taxon>Ecdysozoa</taxon>
        <taxon>Arthropoda</taxon>
        <taxon>Hexapoda</taxon>
        <taxon>Insecta</taxon>
        <taxon>Pterygota</taxon>
        <taxon>Neoptera</taxon>
        <taxon>Endopterygota</taxon>
        <taxon>Lepidoptera</taxon>
        <taxon>Glossata</taxon>
        <taxon>Ditrysia</taxon>
        <taxon>Tineoidea</taxon>
        <taxon>Psychidae</taxon>
        <taxon>Oiketicinae</taxon>
        <taxon>Eumeta</taxon>
    </lineage>
</organism>
<keyword evidence="3" id="KW-1185">Reference proteome</keyword>
<comment type="caution">
    <text evidence="2">The sequence shown here is derived from an EMBL/GenBank/DDBJ whole genome shotgun (WGS) entry which is preliminary data.</text>
</comment>
<evidence type="ECO:0000256" key="1">
    <source>
        <dbReference type="SAM" id="MobiDB-lite"/>
    </source>
</evidence>
<protein>
    <submittedName>
        <fullName evidence="2">Uncharacterized protein</fullName>
    </submittedName>
</protein>
<evidence type="ECO:0000313" key="2">
    <source>
        <dbReference type="EMBL" id="GBP70022.1"/>
    </source>
</evidence>
<reference evidence="2 3" key="1">
    <citation type="journal article" date="2019" name="Commun. Biol.">
        <title>The bagworm genome reveals a unique fibroin gene that provides high tensile strength.</title>
        <authorList>
            <person name="Kono N."/>
            <person name="Nakamura H."/>
            <person name="Ohtoshi R."/>
            <person name="Tomita M."/>
            <person name="Numata K."/>
            <person name="Arakawa K."/>
        </authorList>
    </citation>
    <scope>NUCLEOTIDE SEQUENCE [LARGE SCALE GENOMIC DNA]</scope>
</reference>
<feature type="region of interest" description="Disordered" evidence="1">
    <location>
        <begin position="1"/>
        <end position="30"/>
    </location>
</feature>
<sequence>MLKGRQRSVSRPILQSRVGRGPDSVAEAAANGTESVSVLRTIVPEVRPSPSFGAVSAGADRAYRRRGRRTSLSVRHRDQFEVGPGAVRELTRCQFWTLDPDLVVIKT</sequence>
<name>A0A4C1Y5B4_EUMVA</name>
<accession>A0A4C1Y5B4</accession>
<evidence type="ECO:0000313" key="3">
    <source>
        <dbReference type="Proteomes" id="UP000299102"/>
    </source>
</evidence>